<dbReference type="GO" id="GO:0017069">
    <property type="term" value="F:snRNA binding"/>
    <property type="evidence" value="ECO:0007669"/>
    <property type="project" value="InterPro"/>
</dbReference>
<comment type="similarity">
    <text evidence="2">Belongs to the HEXIM family.</text>
</comment>
<dbReference type="GO" id="GO:0005737">
    <property type="term" value="C:cytoplasm"/>
    <property type="evidence" value="ECO:0007669"/>
    <property type="project" value="InterPro"/>
</dbReference>
<feature type="compositionally biased region" description="Basic and acidic residues" evidence="9">
    <location>
        <begin position="8"/>
        <end position="30"/>
    </location>
</feature>
<feature type="region of interest" description="Disordered" evidence="9">
    <location>
        <begin position="1"/>
        <end position="94"/>
    </location>
</feature>
<evidence type="ECO:0000256" key="8">
    <source>
        <dbReference type="SAM" id="Coils"/>
    </source>
</evidence>
<sequence length="198" mass="23125">MSIAPKSSDSRESLNSKAESETSSTTEKDLKKKRRRRANKRRRDESDEMKKEDQQGTKLRRSLRLNSRGAMAPKNSNSFLMKDAEERSTTSDQNFQMLSDESMIPDFSNDLSDLTSHEVSDYEEECKKWKQEVEEEEAHAKKDLERELLDREIKRTKDMSRIELVRELVQMTLKYQRMVDDGGRINHSQTNASIQISD</sequence>
<evidence type="ECO:0000256" key="6">
    <source>
        <dbReference type="ARBA" id="ARBA00023163"/>
    </source>
</evidence>
<keyword evidence="4" id="KW-0805">Transcription regulation</keyword>
<reference evidence="11" key="1">
    <citation type="submission" date="2024-02" db="UniProtKB">
        <authorList>
            <consortium name="WormBaseParasite"/>
        </authorList>
    </citation>
    <scope>IDENTIFICATION</scope>
</reference>
<evidence type="ECO:0000256" key="3">
    <source>
        <dbReference type="ARBA" id="ARBA00022491"/>
    </source>
</evidence>
<accession>A0AAF3E887</accession>
<proteinExistence type="inferred from homology"/>
<evidence type="ECO:0000256" key="1">
    <source>
        <dbReference type="ARBA" id="ARBA00004123"/>
    </source>
</evidence>
<keyword evidence="7" id="KW-0539">Nucleus</keyword>
<protein>
    <submittedName>
        <fullName evidence="11">Uncharacterized protein</fullName>
    </submittedName>
</protein>
<keyword evidence="3" id="KW-0678">Repressor</keyword>
<organism evidence="10 11">
    <name type="scientific">Mesorhabditis belari</name>
    <dbReference type="NCBI Taxonomy" id="2138241"/>
    <lineage>
        <taxon>Eukaryota</taxon>
        <taxon>Metazoa</taxon>
        <taxon>Ecdysozoa</taxon>
        <taxon>Nematoda</taxon>
        <taxon>Chromadorea</taxon>
        <taxon>Rhabditida</taxon>
        <taxon>Rhabditina</taxon>
        <taxon>Rhabditomorpha</taxon>
        <taxon>Rhabditoidea</taxon>
        <taxon>Rhabditidae</taxon>
        <taxon>Mesorhabditinae</taxon>
        <taxon>Mesorhabditis</taxon>
    </lineage>
</organism>
<feature type="coiled-coil region" evidence="8">
    <location>
        <begin position="119"/>
        <end position="150"/>
    </location>
</feature>
<evidence type="ECO:0000256" key="2">
    <source>
        <dbReference type="ARBA" id="ARBA00008409"/>
    </source>
</evidence>
<dbReference type="GO" id="GO:0000122">
    <property type="term" value="P:negative regulation of transcription by RNA polymerase II"/>
    <property type="evidence" value="ECO:0007669"/>
    <property type="project" value="InterPro"/>
</dbReference>
<evidence type="ECO:0000256" key="7">
    <source>
        <dbReference type="ARBA" id="ARBA00023242"/>
    </source>
</evidence>
<dbReference type="InterPro" id="IPR024872">
    <property type="entry name" value="HEXIM"/>
</dbReference>
<dbReference type="Pfam" id="PF15313">
    <property type="entry name" value="HEXIM"/>
    <property type="match status" value="1"/>
</dbReference>
<name>A0AAF3E887_9BILA</name>
<dbReference type="Proteomes" id="UP000887575">
    <property type="component" value="Unassembled WGS sequence"/>
</dbReference>
<keyword evidence="5 8" id="KW-0175">Coiled coil</keyword>
<dbReference type="GO" id="GO:0005634">
    <property type="term" value="C:nucleus"/>
    <property type="evidence" value="ECO:0007669"/>
    <property type="project" value="UniProtKB-SubCell"/>
</dbReference>
<feature type="compositionally biased region" description="Basic and acidic residues" evidence="9">
    <location>
        <begin position="42"/>
        <end position="55"/>
    </location>
</feature>
<comment type="subcellular location">
    <subcellularLocation>
        <location evidence="1">Nucleus</location>
    </subcellularLocation>
</comment>
<evidence type="ECO:0000256" key="9">
    <source>
        <dbReference type="SAM" id="MobiDB-lite"/>
    </source>
</evidence>
<dbReference type="AlphaFoldDB" id="A0AAF3E887"/>
<keyword evidence="6" id="KW-0804">Transcription</keyword>
<evidence type="ECO:0000256" key="4">
    <source>
        <dbReference type="ARBA" id="ARBA00023015"/>
    </source>
</evidence>
<dbReference type="GO" id="GO:0004861">
    <property type="term" value="F:cyclin-dependent protein serine/threonine kinase inhibitor activity"/>
    <property type="evidence" value="ECO:0007669"/>
    <property type="project" value="InterPro"/>
</dbReference>
<keyword evidence="10" id="KW-1185">Reference proteome</keyword>
<evidence type="ECO:0000313" key="11">
    <source>
        <dbReference type="WBParaSite" id="MBELARI_LOCUS10137"/>
    </source>
</evidence>
<evidence type="ECO:0000313" key="10">
    <source>
        <dbReference type="Proteomes" id="UP000887575"/>
    </source>
</evidence>
<feature type="compositionally biased region" description="Basic residues" evidence="9">
    <location>
        <begin position="31"/>
        <end position="41"/>
    </location>
</feature>
<dbReference type="WBParaSite" id="MBELARI_LOCUS10137">
    <property type="protein sequence ID" value="MBELARI_LOCUS10137"/>
    <property type="gene ID" value="MBELARI_LOCUS10137"/>
</dbReference>
<evidence type="ECO:0000256" key="5">
    <source>
        <dbReference type="ARBA" id="ARBA00023054"/>
    </source>
</evidence>